<dbReference type="Gene3D" id="3.10.450.50">
    <property type="match status" value="2"/>
</dbReference>
<name>A0A1H3ESN9_9RHOB</name>
<evidence type="ECO:0000313" key="2">
    <source>
        <dbReference type="Proteomes" id="UP000183400"/>
    </source>
</evidence>
<keyword evidence="2" id="KW-1185">Reference proteome</keyword>
<dbReference type="OrthoDB" id="1948945at2"/>
<dbReference type="GO" id="GO:0030638">
    <property type="term" value="P:polyketide metabolic process"/>
    <property type="evidence" value="ECO:0007669"/>
    <property type="project" value="InterPro"/>
</dbReference>
<dbReference type="Pfam" id="PF07366">
    <property type="entry name" value="SnoaL"/>
    <property type="match status" value="1"/>
</dbReference>
<dbReference type="PANTHER" id="PTHR38436">
    <property type="entry name" value="POLYKETIDE CYCLASE SNOAL-LIKE DOMAIN"/>
    <property type="match status" value="1"/>
</dbReference>
<protein>
    <submittedName>
        <fullName evidence="1">SnoaL-like polyketide cyclase</fullName>
    </submittedName>
</protein>
<sequence length="342" mass="37836">MNTRANRPAMGIATETTFDNKRLYRQFLNSFNQDCGSATEQAAAAIFASDAKAEASHPINAARSGDGYMRDIIAPIAEAFEGCTRQDYVVTGGEYLGTEWVTSTGYFHGHFTRPLCGIPPSGKLAFLRYGEFHRMEGGKFVETYVFLGFAELIIALGLWPLELKGYEGTVPGPATHDGNVIGPSDQDQSRFTADLVEDMLKQLATKDQNWRPYWDERMIWYGPGGLGSYATVDAFAEFQSPFEDTFEGWGDGQREGISGVGSNCKAGDGSYAFLCGWPQITGVHVKPFLGLEPTGKRVFMRDCDWWRCADGKIIENWCMLDIPHVLMQLGYDLFAEIAVQAA</sequence>
<dbReference type="PANTHER" id="PTHR38436:SF1">
    <property type="entry name" value="ESTER CYCLASE"/>
    <property type="match status" value="1"/>
</dbReference>
<evidence type="ECO:0000313" key="1">
    <source>
        <dbReference type="EMBL" id="SDX81771.1"/>
    </source>
</evidence>
<dbReference type="SUPFAM" id="SSF54427">
    <property type="entry name" value="NTF2-like"/>
    <property type="match status" value="2"/>
</dbReference>
<dbReference type="AlphaFoldDB" id="A0A1H3ESN9"/>
<dbReference type="STRING" id="985054.SAMN05444358_11244"/>
<reference evidence="2" key="1">
    <citation type="submission" date="2016-10" db="EMBL/GenBank/DDBJ databases">
        <authorList>
            <person name="Varghese N."/>
            <person name="Submissions S."/>
        </authorList>
    </citation>
    <scope>NUCLEOTIDE SEQUENCE [LARGE SCALE GENOMIC DNA]</scope>
    <source>
        <strain evidence="2">DSM 27839</strain>
    </source>
</reference>
<dbReference type="InterPro" id="IPR032710">
    <property type="entry name" value="NTF2-like_dom_sf"/>
</dbReference>
<dbReference type="EMBL" id="FNNP01000012">
    <property type="protein sequence ID" value="SDX81771.1"/>
    <property type="molecule type" value="Genomic_DNA"/>
</dbReference>
<dbReference type="InterPro" id="IPR009959">
    <property type="entry name" value="Cyclase_SnoaL-like"/>
</dbReference>
<organism evidence="1 2">
    <name type="scientific">Ruegeria halocynthiae</name>
    <dbReference type="NCBI Taxonomy" id="985054"/>
    <lineage>
        <taxon>Bacteria</taxon>
        <taxon>Pseudomonadati</taxon>
        <taxon>Pseudomonadota</taxon>
        <taxon>Alphaproteobacteria</taxon>
        <taxon>Rhodobacterales</taxon>
        <taxon>Roseobacteraceae</taxon>
        <taxon>Ruegeria</taxon>
    </lineage>
</organism>
<accession>A0A1H3ESN9</accession>
<dbReference type="RefSeq" id="WP_143030621.1">
    <property type="nucleotide sequence ID" value="NZ_FNNP01000012.1"/>
</dbReference>
<dbReference type="Proteomes" id="UP000183400">
    <property type="component" value="Unassembled WGS sequence"/>
</dbReference>
<proteinExistence type="predicted"/>
<gene>
    <name evidence="1" type="ORF">SAMN05444358_11244</name>
</gene>